<dbReference type="AlphaFoldDB" id="L1JTC6"/>
<feature type="disulfide bond" evidence="1">
    <location>
        <begin position="300"/>
        <end position="313"/>
    </location>
</feature>
<gene>
    <name evidence="3" type="ORF">GUITHDRAFT_102717</name>
</gene>
<accession>L1JTC6</accession>
<dbReference type="EnsemblProtists" id="EKX51450">
    <property type="protein sequence ID" value="EKX51450"/>
    <property type="gene ID" value="GUITHDRAFT_102717"/>
</dbReference>
<feature type="disulfide bond" evidence="1">
    <location>
        <begin position="211"/>
        <end position="229"/>
    </location>
</feature>
<keyword evidence="5" id="KW-1185">Reference proteome</keyword>
<dbReference type="PROSITE" id="PS50050">
    <property type="entry name" value="TNFR_NGFR_2"/>
    <property type="match status" value="2"/>
</dbReference>
<dbReference type="InterPro" id="IPR001368">
    <property type="entry name" value="TNFR/NGFR_Cys_rich_reg"/>
</dbReference>
<feature type="repeat" description="TNFR-Cys" evidence="1">
    <location>
        <begin position="186"/>
        <end position="229"/>
    </location>
</feature>
<comment type="caution">
    <text evidence="1">Lacks conserved residue(s) required for the propagation of feature annotation.</text>
</comment>
<dbReference type="Gene3D" id="2.10.50.10">
    <property type="entry name" value="Tumor Necrosis Factor Receptor, subunit A, domain 2"/>
    <property type="match status" value="2"/>
</dbReference>
<evidence type="ECO:0000259" key="2">
    <source>
        <dbReference type="PROSITE" id="PS50050"/>
    </source>
</evidence>
<sequence>MALTPGAGYSPHGAVQESTAASIRLSSGGSDIACGQSVDAGSQLSLSFSSPTRQYLVEVVTSTSSSPLQGGRCSGTRLNNQVAAVTIPKDGTITVRAAWSSSRSSPIYRSADCVYTVKMPGCSTPGTYLDNGQCADCPAFSTSPAMSTSISACQCVSGYTPASSGTCNACPKGTYKSTVGSDACTECPAGSFSHTTAATAQTACTLCRDPCAAGEKEIVACTATTNRVCIPANCTACATGEYLTNCNSASSSGGTCVKCEKCNGGEYREGCAGISAGECKACTAGYYSTGAEYTDSCLPCSVCKSNEIAQGTCLVSDQVCTTTVAAKNITYDVVFTVQLPMSSGKFTQEMQKSFISAVTITVETVETNVKITKVSNLVSGTGQGSIIVECKVLCHDEGESKTGLPDAVLLSVGLTSSSSRLSSSWNLLVLAVSVVYATRMICNL</sequence>
<evidence type="ECO:0000313" key="3">
    <source>
        <dbReference type="EMBL" id="EKX51450.1"/>
    </source>
</evidence>
<name>L1JTC6_GUITC</name>
<dbReference type="Proteomes" id="UP000011087">
    <property type="component" value="Unassembled WGS sequence"/>
</dbReference>
<dbReference type="SUPFAM" id="SSF57184">
    <property type="entry name" value="Growth factor receptor domain"/>
    <property type="match status" value="1"/>
</dbReference>
<dbReference type="SMART" id="SM01411">
    <property type="entry name" value="Ephrin_rec_like"/>
    <property type="match status" value="3"/>
</dbReference>
<dbReference type="InterPro" id="IPR009030">
    <property type="entry name" value="Growth_fac_rcpt_cys_sf"/>
</dbReference>
<dbReference type="SMART" id="SM00208">
    <property type="entry name" value="TNFR"/>
    <property type="match status" value="2"/>
</dbReference>
<organism evidence="3">
    <name type="scientific">Guillardia theta (strain CCMP2712)</name>
    <name type="common">Cryptophyte</name>
    <dbReference type="NCBI Taxonomy" id="905079"/>
    <lineage>
        <taxon>Eukaryota</taxon>
        <taxon>Cryptophyceae</taxon>
        <taxon>Pyrenomonadales</taxon>
        <taxon>Geminigeraceae</taxon>
        <taxon>Guillardia</taxon>
    </lineage>
</organism>
<reference evidence="5" key="2">
    <citation type="submission" date="2012-11" db="EMBL/GenBank/DDBJ databases">
        <authorList>
            <person name="Kuo A."/>
            <person name="Curtis B.A."/>
            <person name="Tanifuji G."/>
            <person name="Burki F."/>
            <person name="Gruber A."/>
            <person name="Irimia M."/>
            <person name="Maruyama S."/>
            <person name="Arias M.C."/>
            <person name="Ball S.G."/>
            <person name="Gile G.H."/>
            <person name="Hirakawa Y."/>
            <person name="Hopkins J.F."/>
            <person name="Rensing S.A."/>
            <person name="Schmutz J."/>
            <person name="Symeonidi A."/>
            <person name="Elias M."/>
            <person name="Eveleigh R.J."/>
            <person name="Herman E.K."/>
            <person name="Klute M.J."/>
            <person name="Nakayama T."/>
            <person name="Obornik M."/>
            <person name="Reyes-Prieto A."/>
            <person name="Armbrust E.V."/>
            <person name="Aves S.J."/>
            <person name="Beiko R.G."/>
            <person name="Coutinho P."/>
            <person name="Dacks J.B."/>
            <person name="Durnford D.G."/>
            <person name="Fast N.M."/>
            <person name="Green B.R."/>
            <person name="Grisdale C."/>
            <person name="Hempe F."/>
            <person name="Henrissat B."/>
            <person name="Hoppner M.P."/>
            <person name="Ishida K.-I."/>
            <person name="Kim E."/>
            <person name="Koreny L."/>
            <person name="Kroth P.G."/>
            <person name="Liu Y."/>
            <person name="Malik S.-B."/>
            <person name="Maier U.G."/>
            <person name="McRose D."/>
            <person name="Mock T."/>
            <person name="Neilson J.A."/>
            <person name="Onodera N.T."/>
            <person name="Poole A.M."/>
            <person name="Pritham E.J."/>
            <person name="Richards T.A."/>
            <person name="Rocap G."/>
            <person name="Roy S.W."/>
            <person name="Sarai C."/>
            <person name="Schaack S."/>
            <person name="Shirato S."/>
            <person name="Slamovits C.H."/>
            <person name="Spencer D.F."/>
            <person name="Suzuki S."/>
            <person name="Worden A.Z."/>
            <person name="Zauner S."/>
            <person name="Barry K."/>
            <person name="Bell C."/>
            <person name="Bharti A.K."/>
            <person name="Crow J.A."/>
            <person name="Grimwood J."/>
            <person name="Kramer R."/>
            <person name="Lindquist E."/>
            <person name="Lucas S."/>
            <person name="Salamov A."/>
            <person name="McFadden G.I."/>
            <person name="Lane C.E."/>
            <person name="Keeling P.J."/>
            <person name="Gray M.W."/>
            <person name="Grigoriev I.V."/>
            <person name="Archibald J.M."/>
        </authorList>
    </citation>
    <scope>NUCLEOTIDE SEQUENCE</scope>
    <source>
        <strain evidence="5">CCMP2712</strain>
    </source>
</reference>
<keyword evidence="1" id="KW-1015">Disulfide bond</keyword>
<feature type="disulfide bond" evidence="1">
    <location>
        <begin position="282"/>
        <end position="297"/>
    </location>
</feature>
<evidence type="ECO:0000313" key="5">
    <source>
        <dbReference type="Proteomes" id="UP000011087"/>
    </source>
</evidence>
<protein>
    <recommendedName>
        <fullName evidence="2">TNFR-Cys domain-containing protein</fullName>
    </recommendedName>
</protein>
<feature type="domain" description="TNFR-Cys" evidence="2">
    <location>
        <begin position="186"/>
        <end position="229"/>
    </location>
</feature>
<dbReference type="PaxDb" id="55529-EKX51450"/>
<dbReference type="EMBL" id="JH992975">
    <property type="protein sequence ID" value="EKX51450.1"/>
    <property type="molecule type" value="Genomic_DNA"/>
</dbReference>
<feature type="domain" description="TNFR-Cys" evidence="2">
    <location>
        <begin position="281"/>
        <end position="320"/>
    </location>
</feature>
<reference evidence="4" key="3">
    <citation type="submission" date="2016-03" db="UniProtKB">
        <authorList>
            <consortium name="EnsemblProtists"/>
        </authorList>
    </citation>
    <scope>IDENTIFICATION</scope>
</reference>
<dbReference type="GeneID" id="17308111"/>
<dbReference type="InterPro" id="IPR011641">
    <property type="entry name" value="Tyr-kin_ephrin_A/B_rcpt-like"/>
</dbReference>
<proteinExistence type="predicted"/>
<dbReference type="KEGG" id="gtt:GUITHDRAFT_102717"/>
<reference evidence="3 5" key="1">
    <citation type="journal article" date="2012" name="Nature">
        <title>Algal genomes reveal evolutionary mosaicism and the fate of nucleomorphs.</title>
        <authorList>
            <consortium name="DOE Joint Genome Institute"/>
            <person name="Curtis B.A."/>
            <person name="Tanifuji G."/>
            <person name="Burki F."/>
            <person name="Gruber A."/>
            <person name="Irimia M."/>
            <person name="Maruyama S."/>
            <person name="Arias M.C."/>
            <person name="Ball S.G."/>
            <person name="Gile G.H."/>
            <person name="Hirakawa Y."/>
            <person name="Hopkins J.F."/>
            <person name="Kuo A."/>
            <person name="Rensing S.A."/>
            <person name="Schmutz J."/>
            <person name="Symeonidi A."/>
            <person name="Elias M."/>
            <person name="Eveleigh R.J."/>
            <person name="Herman E.K."/>
            <person name="Klute M.J."/>
            <person name="Nakayama T."/>
            <person name="Obornik M."/>
            <person name="Reyes-Prieto A."/>
            <person name="Armbrust E.V."/>
            <person name="Aves S.J."/>
            <person name="Beiko R.G."/>
            <person name="Coutinho P."/>
            <person name="Dacks J.B."/>
            <person name="Durnford D.G."/>
            <person name="Fast N.M."/>
            <person name="Green B.R."/>
            <person name="Grisdale C.J."/>
            <person name="Hempel F."/>
            <person name="Henrissat B."/>
            <person name="Hoppner M.P."/>
            <person name="Ishida K."/>
            <person name="Kim E."/>
            <person name="Koreny L."/>
            <person name="Kroth P.G."/>
            <person name="Liu Y."/>
            <person name="Malik S.B."/>
            <person name="Maier U.G."/>
            <person name="McRose D."/>
            <person name="Mock T."/>
            <person name="Neilson J.A."/>
            <person name="Onodera N.T."/>
            <person name="Poole A.M."/>
            <person name="Pritham E.J."/>
            <person name="Richards T.A."/>
            <person name="Rocap G."/>
            <person name="Roy S.W."/>
            <person name="Sarai C."/>
            <person name="Schaack S."/>
            <person name="Shirato S."/>
            <person name="Slamovits C.H."/>
            <person name="Spencer D.F."/>
            <person name="Suzuki S."/>
            <person name="Worden A.Z."/>
            <person name="Zauner S."/>
            <person name="Barry K."/>
            <person name="Bell C."/>
            <person name="Bharti A.K."/>
            <person name="Crow J.A."/>
            <person name="Grimwood J."/>
            <person name="Kramer R."/>
            <person name="Lindquist E."/>
            <person name="Lucas S."/>
            <person name="Salamov A."/>
            <person name="McFadden G.I."/>
            <person name="Lane C.E."/>
            <person name="Keeling P.J."/>
            <person name="Gray M.W."/>
            <person name="Grigoriev I.V."/>
            <person name="Archibald J.M."/>
        </authorList>
    </citation>
    <scope>NUCLEOTIDE SEQUENCE</scope>
    <source>
        <strain evidence="3 5">CCMP2712</strain>
    </source>
</reference>
<dbReference type="RefSeq" id="XP_005838430.1">
    <property type="nucleotide sequence ID" value="XM_005838373.1"/>
</dbReference>
<dbReference type="Pfam" id="PF07699">
    <property type="entry name" value="Ephrin_rec_like"/>
    <property type="match status" value="1"/>
</dbReference>
<feature type="repeat" description="TNFR-Cys" evidence="1">
    <location>
        <begin position="281"/>
        <end position="320"/>
    </location>
</feature>
<dbReference type="OrthoDB" id="10061577at2759"/>
<dbReference type="PROSITE" id="PS00652">
    <property type="entry name" value="TNFR_NGFR_1"/>
    <property type="match status" value="1"/>
</dbReference>
<evidence type="ECO:0000256" key="1">
    <source>
        <dbReference type="PROSITE-ProRule" id="PRU00206"/>
    </source>
</evidence>
<dbReference type="HOGENOM" id="CLU_768245_0_0_1"/>
<evidence type="ECO:0000313" key="4">
    <source>
        <dbReference type="EnsemblProtists" id="EKX51450"/>
    </source>
</evidence>